<dbReference type="GeneID" id="75140865"/>
<name>A0A0T9T8Y4_YERFR</name>
<dbReference type="AlphaFoldDB" id="A0A0T9T8Y4"/>
<dbReference type="InterPro" id="IPR020288">
    <property type="entry name" value="Sheath_initiator"/>
</dbReference>
<gene>
    <name evidence="1" type="ORF">NCTC11470_00913</name>
</gene>
<dbReference type="Pfam" id="PF10934">
    <property type="entry name" value="Sheath_initiator"/>
    <property type="match status" value="1"/>
</dbReference>
<evidence type="ECO:0000313" key="1">
    <source>
        <dbReference type="EMBL" id="SUP75893.1"/>
    </source>
</evidence>
<dbReference type="Proteomes" id="UP000254835">
    <property type="component" value="Unassembled WGS sequence"/>
</dbReference>
<dbReference type="RefSeq" id="WP_032911979.1">
    <property type="nucleotide sequence ID" value="NZ_CP023964.1"/>
</dbReference>
<sequence length="116" mass="13198">MIRNFQNGDIVTHGSQFASGKEETRQAMICCLRLFLGEYFLNATEGTPWFQSILGKTSRDIAEANIKQRLLAAKGVLTINRFEMDLDMKNRKITIFAAVIDINNDAFDFLFTEDLV</sequence>
<evidence type="ECO:0000313" key="2">
    <source>
        <dbReference type="Proteomes" id="UP000254835"/>
    </source>
</evidence>
<dbReference type="EMBL" id="UHJA01000001">
    <property type="protein sequence ID" value="SUP75893.1"/>
    <property type="molecule type" value="Genomic_DNA"/>
</dbReference>
<proteinExistence type="predicted"/>
<protein>
    <submittedName>
        <fullName evidence="1">Uncharacterized protein</fullName>
    </submittedName>
</protein>
<accession>A0A0T9T8Y4</accession>
<reference evidence="1 2" key="1">
    <citation type="submission" date="2018-06" db="EMBL/GenBank/DDBJ databases">
        <authorList>
            <consortium name="Pathogen Informatics"/>
            <person name="Doyle S."/>
        </authorList>
    </citation>
    <scope>NUCLEOTIDE SEQUENCE [LARGE SCALE GENOMIC DNA]</scope>
    <source>
        <strain evidence="1 2">NCTC11470</strain>
    </source>
</reference>
<organism evidence="1 2">
    <name type="scientific">Yersinia frederiksenii</name>
    <dbReference type="NCBI Taxonomy" id="29484"/>
    <lineage>
        <taxon>Bacteria</taxon>
        <taxon>Pseudomonadati</taxon>
        <taxon>Pseudomonadota</taxon>
        <taxon>Gammaproteobacteria</taxon>
        <taxon>Enterobacterales</taxon>
        <taxon>Yersiniaceae</taxon>
        <taxon>Yersinia</taxon>
    </lineage>
</organism>
<dbReference type="OrthoDB" id="9812969at2"/>